<proteinExistence type="predicted"/>
<gene>
    <name evidence="1" type="ORF">BLA3211_01248</name>
</gene>
<dbReference type="Proteomes" id="UP000494301">
    <property type="component" value="Unassembled WGS sequence"/>
</dbReference>
<dbReference type="AlphaFoldDB" id="A0A6J5IMN4"/>
<reference evidence="1 2" key="1">
    <citation type="submission" date="2020-04" db="EMBL/GenBank/DDBJ databases">
        <authorList>
            <person name="Depoorter E."/>
        </authorList>
    </citation>
    <scope>NUCLEOTIDE SEQUENCE [LARGE SCALE GENOMIC DNA]</scope>
    <source>
        <strain evidence="1 2">BCC0217</strain>
    </source>
</reference>
<protein>
    <submittedName>
        <fullName evidence="1">Nitrate ABC transporter substrate-binding protein</fullName>
    </submittedName>
</protein>
<sequence>MNTPLDTLWYTRCPVPTGLGIAMQRGWLEASFAARHTVVKSLRESDDQAVRESHFDHTLRNSVRHGGSIPAIWARAAGRDTRVIGLSWADETQLILTRPDTRIRTVRDLVGRRFGLPNWRNVQIDFTRAQALRGIDNALSTEGRSAADVERIDFDIGGTYSDAPGRTGQGPLEFGGVPRAQHPELLGLLRGDVDAIFLKGAHAAQLASQLGLVTVIDIGAHPEPLLRVNNGTPRTLSVDAHLLDRHFDAATQIVEQVLLAEQWAHAHPDDTRRFLAWETNSSEHWVRVAYGDDAHLRLRTGFDPIAVRALTEFSAFLHRWGFIAQPVDVPAWLDAHAFDAARERVAARAA</sequence>
<dbReference type="Gene3D" id="3.40.190.270">
    <property type="match status" value="1"/>
</dbReference>
<organism evidence="1 2">
    <name type="scientific">Burkholderia aenigmatica</name>
    <dbReference type="NCBI Taxonomy" id="2015348"/>
    <lineage>
        <taxon>Bacteria</taxon>
        <taxon>Pseudomonadati</taxon>
        <taxon>Pseudomonadota</taxon>
        <taxon>Betaproteobacteria</taxon>
        <taxon>Burkholderiales</taxon>
        <taxon>Burkholderiaceae</taxon>
        <taxon>Burkholderia</taxon>
        <taxon>Burkholderia cepacia complex</taxon>
    </lineage>
</organism>
<name>A0A6J5IMN4_9BURK</name>
<dbReference type="PANTHER" id="PTHR30024">
    <property type="entry name" value="ALIPHATIC SULFONATES-BINDING PROTEIN-RELATED"/>
    <property type="match status" value="1"/>
</dbReference>
<evidence type="ECO:0000313" key="1">
    <source>
        <dbReference type="EMBL" id="CAB3961506.1"/>
    </source>
</evidence>
<accession>A0A6J5IMN4</accession>
<dbReference type="Gene3D" id="3.40.190.10">
    <property type="entry name" value="Periplasmic binding protein-like II"/>
    <property type="match status" value="1"/>
</dbReference>
<dbReference type="RefSeq" id="WP_175220382.1">
    <property type="nucleotide sequence ID" value="NZ_CABWIL020000004.1"/>
</dbReference>
<dbReference type="EMBL" id="CABWIL020000004">
    <property type="protein sequence ID" value="CAB3961506.1"/>
    <property type="molecule type" value="Genomic_DNA"/>
</dbReference>
<evidence type="ECO:0000313" key="2">
    <source>
        <dbReference type="Proteomes" id="UP000494301"/>
    </source>
</evidence>
<dbReference type="SUPFAM" id="SSF53850">
    <property type="entry name" value="Periplasmic binding protein-like II"/>
    <property type="match status" value="1"/>
</dbReference>